<dbReference type="Proteomes" id="UP001374584">
    <property type="component" value="Unassembled WGS sequence"/>
</dbReference>
<evidence type="ECO:0000313" key="1">
    <source>
        <dbReference type="EMBL" id="KAK7347485.1"/>
    </source>
</evidence>
<sequence>MGDLTLQPTDTTGLKLWQGTGSATVEATTMAVDQGAIDVVQLKIITLQYMAATLENMDLTLSPQDGRLETGFAQESAVEGIIMLAGQNALNAKCLGILVRDYFSCFSCSLFKVLSG</sequence>
<name>A0AAN9M3C2_PHACN</name>
<organism evidence="1 2">
    <name type="scientific">Phaseolus coccineus</name>
    <name type="common">Scarlet runner bean</name>
    <name type="synonym">Phaseolus multiflorus</name>
    <dbReference type="NCBI Taxonomy" id="3886"/>
    <lineage>
        <taxon>Eukaryota</taxon>
        <taxon>Viridiplantae</taxon>
        <taxon>Streptophyta</taxon>
        <taxon>Embryophyta</taxon>
        <taxon>Tracheophyta</taxon>
        <taxon>Spermatophyta</taxon>
        <taxon>Magnoliopsida</taxon>
        <taxon>eudicotyledons</taxon>
        <taxon>Gunneridae</taxon>
        <taxon>Pentapetalae</taxon>
        <taxon>rosids</taxon>
        <taxon>fabids</taxon>
        <taxon>Fabales</taxon>
        <taxon>Fabaceae</taxon>
        <taxon>Papilionoideae</taxon>
        <taxon>50 kb inversion clade</taxon>
        <taxon>NPAAA clade</taxon>
        <taxon>indigoferoid/millettioid clade</taxon>
        <taxon>Phaseoleae</taxon>
        <taxon>Phaseolus</taxon>
    </lineage>
</organism>
<reference evidence="1 2" key="1">
    <citation type="submission" date="2024-01" db="EMBL/GenBank/DDBJ databases">
        <title>The genomes of 5 underutilized Papilionoideae crops provide insights into root nodulation and disease resistanc.</title>
        <authorList>
            <person name="Jiang F."/>
        </authorList>
    </citation>
    <scope>NUCLEOTIDE SEQUENCE [LARGE SCALE GENOMIC DNA]</scope>
    <source>
        <strain evidence="1">JINMINGXINNONG_FW02</strain>
        <tissue evidence="1">Leaves</tissue>
    </source>
</reference>
<accession>A0AAN9M3C2</accession>
<protein>
    <submittedName>
        <fullName evidence="1">Uncharacterized protein</fullName>
    </submittedName>
</protein>
<comment type="caution">
    <text evidence="1">The sequence shown here is derived from an EMBL/GenBank/DDBJ whole genome shotgun (WGS) entry which is preliminary data.</text>
</comment>
<dbReference type="EMBL" id="JAYMYR010000008">
    <property type="protein sequence ID" value="KAK7347485.1"/>
    <property type="molecule type" value="Genomic_DNA"/>
</dbReference>
<keyword evidence="2" id="KW-1185">Reference proteome</keyword>
<proteinExistence type="predicted"/>
<dbReference type="AlphaFoldDB" id="A0AAN9M3C2"/>
<evidence type="ECO:0000313" key="2">
    <source>
        <dbReference type="Proteomes" id="UP001374584"/>
    </source>
</evidence>
<gene>
    <name evidence="1" type="ORF">VNO80_22016</name>
</gene>